<dbReference type="GO" id="GO:0046872">
    <property type="term" value="F:metal ion binding"/>
    <property type="evidence" value="ECO:0007669"/>
    <property type="project" value="UniProtKB-KW"/>
</dbReference>
<name>A0A0J7K768_LASNI</name>
<comment type="caution">
    <text evidence="4">The sequence shown here is derived from an EMBL/GenBank/DDBJ whole genome shotgun (WGS) entry which is preliminary data.</text>
</comment>
<keyword evidence="5" id="KW-1185">Reference proteome</keyword>
<keyword evidence="2" id="KW-0479">Metal-binding</keyword>
<gene>
    <name evidence="4" type="ORF">RF55_14854</name>
</gene>
<dbReference type="AlphaFoldDB" id="A0A0J7K768"/>
<evidence type="ECO:0000256" key="1">
    <source>
        <dbReference type="ARBA" id="ARBA00001968"/>
    </source>
</evidence>
<dbReference type="Proteomes" id="UP000036403">
    <property type="component" value="Unassembled WGS sequence"/>
</dbReference>
<evidence type="ECO:0000313" key="5">
    <source>
        <dbReference type="Proteomes" id="UP000036403"/>
    </source>
</evidence>
<reference evidence="4 5" key="1">
    <citation type="submission" date="2015-04" db="EMBL/GenBank/DDBJ databases">
        <title>Lasius niger genome sequencing.</title>
        <authorList>
            <person name="Konorov E.A."/>
            <person name="Nikitin M.A."/>
            <person name="Kirill M.V."/>
            <person name="Chang P."/>
        </authorList>
    </citation>
    <scope>NUCLEOTIDE SEQUENCE [LARGE SCALE GENOMIC DNA]</scope>
    <source>
        <tissue evidence="4">Whole</tissue>
    </source>
</reference>
<dbReference type="InterPro" id="IPR027806">
    <property type="entry name" value="HARBI1_dom"/>
</dbReference>
<dbReference type="EMBL" id="LBMM01012440">
    <property type="protein sequence ID" value="KMQ86222.1"/>
    <property type="molecule type" value="Genomic_DNA"/>
</dbReference>
<evidence type="ECO:0000259" key="3">
    <source>
        <dbReference type="Pfam" id="PF13359"/>
    </source>
</evidence>
<evidence type="ECO:0000256" key="2">
    <source>
        <dbReference type="ARBA" id="ARBA00022723"/>
    </source>
</evidence>
<dbReference type="STRING" id="67767.A0A0J7K768"/>
<protein>
    <submittedName>
        <fullName evidence="4">Nuclease harbi1</fullName>
    </submittedName>
</protein>
<organism evidence="4 5">
    <name type="scientific">Lasius niger</name>
    <name type="common">Black garden ant</name>
    <dbReference type="NCBI Taxonomy" id="67767"/>
    <lineage>
        <taxon>Eukaryota</taxon>
        <taxon>Metazoa</taxon>
        <taxon>Ecdysozoa</taxon>
        <taxon>Arthropoda</taxon>
        <taxon>Hexapoda</taxon>
        <taxon>Insecta</taxon>
        <taxon>Pterygota</taxon>
        <taxon>Neoptera</taxon>
        <taxon>Endopterygota</taxon>
        <taxon>Hymenoptera</taxon>
        <taxon>Apocrita</taxon>
        <taxon>Aculeata</taxon>
        <taxon>Formicoidea</taxon>
        <taxon>Formicidae</taxon>
        <taxon>Formicinae</taxon>
        <taxon>Lasius</taxon>
        <taxon>Lasius</taxon>
    </lineage>
</organism>
<feature type="domain" description="DDE Tnp4" evidence="3">
    <location>
        <begin position="163"/>
        <end position="252"/>
    </location>
</feature>
<dbReference type="Pfam" id="PF13359">
    <property type="entry name" value="DDE_Tnp_4"/>
    <property type="match status" value="1"/>
</dbReference>
<comment type="cofactor">
    <cofactor evidence="1">
        <name>a divalent metal cation</name>
        <dbReference type="ChEBI" id="CHEBI:60240"/>
    </cofactor>
</comment>
<dbReference type="PaxDb" id="67767-A0A0J7K768"/>
<accession>A0A0J7K768</accession>
<sequence length="254" mass="29073">MVQRENTMKEKREIRFWVRPIFTPKRRFLQGASDNLIPEILDSNDSKYCNFLRLTPVLFEKLLEIVGPKIEKQYAVREPIASRTRLELTLRYLASGDSMASVSYGFRVGKNIVSTIISETCQCIWNELKEKVFLNPTAENWRKVAKDFEDLWNYPNCIGAANANSGSTYYNYKGRHSINLMAIGDAKYCFLMLDIGAEGRQSDGGVFRRSEIGIGFENVNMDLPEPTQIEVNGPELRYVLVADEAFALTPYIRT</sequence>
<evidence type="ECO:0000313" key="4">
    <source>
        <dbReference type="EMBL" id="KMQ86222.1"/>
    </source>
</evidence>
<proteinExistence type="predicted"/>
<dbReference type="OrthoDB" id="7523059at2759"/>